<feature type="compositionally biased region" description="Basic and acidic residues" evidence="7">
    <location>
        <begin position="2763"/>
        <end position="2782"/>
    </location>
</feature>
<evidence type="ECO:0000256" key="3">
    <source>
        <dbReference type="ARBA" id="ARBA00022737"/>
    </source>
</evidence>
<keyword evidence="3" id="KW-0677">Repeat</keyword>
<dbReference type="PROSITE" id="PS00678">
    <property type="entry name" value="WD_REPEATS_1"/>
    <property type="match status" value="1"/>
</dbReference>
<feature type="compositionally biased region" description="Low complexity" evidence="7">
    <location>
        <begin position="434"/>
        <end position="447"/>
    </location>
</feature>
<dbReference type="InterPro" id="IPR001680">
    <property type="entry name" value="WD40_rpt"/>
</dbReference>
<dbReference type="InterPro" id="IPR052416">
    <property type="entry name" value="GTF3C_component"/>
</dbReference>
<feature type="region of interest" description="Disordered" evidence="7">
    <location>
        <begin position="1870"/>
        <end position="1889"/>
    </location>
</feature>
<feature type="compositionally biased region" description="Polar residues" evidence="7">
    <location>
        <begin position="2582"/>
        <end position="2597"/>
    </location>
</feature>
<feature type="region of interest" description="Disordered" evidence="7">
    <location>
        <begin position="2490"/>
        <end position="2597"/>
    </location>
</feature>
<dbReference type="Pfam" id="PF00400">
    <property type="entry name" value="WD40"/>
    <property type="match status" value="2"/>
</dbReference>
<sequence>MSSSSSGKSPEMDKSETSDIPGQNIQPVISGLKCVANPVKVPDMYLSKLQGSGAPVRGLPSTPDKRFFVITPDQLKTLGFTTTIVNGQTMMVPIPKNATAPTLLPAVSTITQNLNSKSPHRTNLETPLSGFEQTKPAQSIPSELGVSTTSTNVLKPQLATQHLSLGQSRNLASSSRALEQSAMFDLDWDRSAIETKPVITSNKPNEIIPEMVGYKRALDEPSTSLTTQTISTVSKTRPTASLNIPDNEHLIIMPPPGESTLITEVTLDKLDYEDPSVEMNYTVISRSSDSVTMSVVTSPAAHSQTKIPPAPKTIPLQIQNKASINLGSMMTAPESQPVYIPVRSEFAREQFPKTMPKKEAMKPTRFEWETHTVRTQNQKPHSPETLSPLHHSMTSIIRRLVTSSPVNPTSFSVAHPVAETSRAFQSPQRLSVATSPGSSGLGTLTGTHQNFPTSPMFISSPSNLLSTSTTTSPPLLIKLKQMPPDHYTPRETNQMHGFDANLSKMESFEFEIVTDEDSSHESEQVVNVLSTKKRRMLSSFTDYWNTSLQENGFIRCPLRACNYISLHYRDMSTHYAYCTGSSTVQTNMCHVCAHRLGSERDLLDHMAISHSHTDIYKRLLAQHRVKAGKLGQPSPVRRFQVSPHSATQNHDLDKQRRPLLSPNKTAAPGRLNTNLIINKPAKPDDEFKLFRKRSYSAVHKTCWRIAIESKGYVKCFFQNCNFLALNMEDMVEHYGVCNGSDMYSKFMCPFCNGGLKSLEMLHKHISMEHMEESHAWNSESLSREDRTVTDSVKSVCNSLLSKSRDIEIVPQKGSYIISLKKEPEEKRQETFEKYLDSAPQLNLHTHPTPAIKSEPVYSVFDDPDQAYEEVEKKYDDMTKDPFLVREVDTSPIKMEDSEQSEFKYCYFKSSTDLNLNKKKDLKMYRRRRSNSTSNSDSDVRNYLRIPGQNVGTSSKIAATFTSPEMDRSFELSDENQPQDQNLSEGYMLEPRLVQETNDPVVSAETPLVEELHIEAVEQTESILDIKVGTINSSEELASSFSKSPTCLFGQPAQGEANTGVLKRTSSLPDLALIENKYIEGTLNRSTSLPDIVFLSVDSETARNVGTYDLKNVSTPLDGNKKVKQQLYLSTSVSKRSISLQDLVLLPEENEVEPRLNKSVSLQDFVSLTQHIDFEKAINKGHITLDESIRVDGLNDCTLNNEVEEEKPGVPCTLKRSDSLKDLILIMENKAICPESHSCADLLNVAFMSANHNTGSTTRSFLSKKSVSLQDLALNVKHNDVGHKNYRGSSELSRGVSLQDLVLMTGISKTEQELNTEPDELEQSVILQDFAVPNENMAGQEIILENERMQQPQIKPLTDPTEHQKELLLIELSETNVPIESVNFKTTGTGEIQNHLFGDSVSGSPNTESAGLEILTEITSHIEETRLLEQLQDISLHDSGLHLDAIASESSSGKQKSVYSNSELLEILQGDIDVPYQEKQPKLFDGIQEIGPDVRTTSTEVSQLKSSSIVNTSDEELFKDGCFQTRISGLEMESGLSVNNKDVSSLSENVEDLISSVDKINDFIQTPNGQCFQTNKDVMTGPLNETSSASQSSKEIIDNDQHELTHKPLAVICTSDDISKHEEPECGIDRTRKVLLEFSESSGVEEDATCNHPKLGQIIKPGLDKFPTDNPQHGESIKSELAADIVDVPAGDKTEPHRDKDLGGEPQFEIGIKLDTPINTPNVLSEHEGEEIPQLGKETTGNTPLVKSTKQEPPENVVSVLPKSEITKEAQLDEDNSYDAQPENTLESGPPDDSAPALPSPRKIREPFLDERKELDKSKEPIGTSGFQTKKTEVVNVKESSLNTTHQKKLDKTVITNIVTELAQRKGLKHAKQLASKTNGSKLKEDSQTCEGTGVNNLLHQQVAKYDSQTISSPQLQKTKLVGDESAFEIKEDKESLYKIIPEGNMGTAIPVLSLQLKESDSQSSAELYGERGTKVFTESSDNLKETQNLGNKVKTLNTGDVNVNKTLRTNIEKDNYHGSKSKNTKLSSRIKLRVQRGNNPKGTDLKLSRRLLLKTRLKNKLFLSKLNKSRLKHREKYSELIKSRTKSLSVATIVNAEKNLHSSNLPRSNTQLDNYESLASKAQSVPSAESVTLVAGQAPGQNLAPLIISVCESTLDKRLHQETKQVSCTLGKDTSGHIVSETSGDVAGVSPKVEELITIVLQNSDGETIVNLPNVIAATPVIDTTNRKRKQNSNTYKYGDPTLNITPEASAKPKHESVVGEIQDKVMTRTEMFYSENKLPKKKRKLAKIVGANFEGETTVDSTDTTNRELYTKITESLENQTNTLKALESSDQTVSNTAGTAKTLFLDRDSDNSAPHDLVDNLEVNTTKGTVVTLKKTGDCNIPEQLKKNHVDKLSSEKLCQLDGSHTSDKEDDSHFDDTELDNDPKSPVDNMSNVAKQKKIKVIGNPDVSTAQSLHKIDDGSSTSNAGEIHCKIKDMGNVSKGIDCTSETVAKSNSSSNRSETIGKKRKKMTEGTNSNDVKSPSLTFKKKLKKHSHPNAEGETNRFQNPQSDKKLKFVTKLKRKKSFKDDGSYLGEEQQHNIKSTSSSTNPAEGSSVNLADNYIELKVEASDFSQREKEKTNQKQTENTMSNSESEVPKKRKKMLKCNENKVSSTTVAPCGRNDKLSDPSTSGLDNILGSESTPLEANFPLLNTSVKSEVLPLVEEGTRPVQVINVSILSGQEHSLVNLKFKTETCGNDTHSCEQDLPRCPMSDPTTSPGILKDERERVKSPDPEIKKGDDVPIAVPKRRGRKKKIKIDLDLVEKTSLKSKNSDVSDEDGKEAGTDEDEKTYVVYTRSGRKTTMRGRRPVARFEKDEDERDTDQQVAAPVVRGRGRGRPRGRPRGRGRGRGAMNSSGSAVITPGAEGFLDSSLEDAMSAVARLQDDSEVGKPHLSAAYIALQKKRMKRRKKGKRIGRKSTGPLLRYDEMSESEMDIMGKCAKCQKEMLKGDFLNHSLHKHTGMAWMEGEEPFDFEDEKILTYVVTRAWKMKIPLRCEFCLEFKRSVVGFISHIQFCQKTSEVCHILIPYISPMTSLVLSDSSQLTSAAVSQHRRSHGATVFLEPYITLKIVCTIRTPTRLYRPTMWFQERDAMMVACDICDRVMMPSSLKVHLPTHRISETAKFSEEVQTKTTPTGKRAAAAKAISKLQDFVQDEGDEPEEEQGNKKKRTISPNFAGAMYTTKTTELEKRHLTTWKRNITISGKATCRNVACKFESGKLEELKKHFISCPHTQKKGFYCKKCKFFSEAETVMEKHVTGAHNKAHSDDEGTDDDDNSNSNISGEEIEEVEAKIPKVKEPSVVEIRNFKNRVYSKMKFLVKQRSGSVYGDKPYMPTIKWTLNYRKKYYTTTGLFPELHSRVADWHALGPVEVEEYLPITRESPSLAQVCIRKRFSDPKTIPGVKFKKLKLFEGQLVDGVPTLFAGGPVWGMAWCSIPMECLLVHSIYKVNVHQFLAVSCHRSMDDLHKTGSSYSNKGLIQIWDFGHLDNLRKCSMAPKLVLGLAHEFGAIWQLEWCPSGCYDVETPEDRLRRLGLLAAACSDGTVRIFSVCFPDQLLETHADNAPLFKTEPAVTLVLDPVDKVKLGGNTYQCTRISWFKGKNHSILAGGFSNGMVALWDLTTESSFLRRVTGAAQTLSPYMTFEPHIGAVTALSLSPFEDGRYLMTGSADCTTKVWDLDDVTIPVSFGRKGLVTDGLWLQHWVAHVTSFDDAYSMTHTNGTLSTMRNFGYSLYPLLAQNSVAWSVSSCEWLNGMAQATHAGELAVIFPHQLLMSVDTEKGMKNKRILANALVVLSPTAEDGEIEMVSYTEIKDITSADEDNAQDNEPQICSVANIPKGETDTDTEAKIKTTKRKKRLSYQRKRGPNSWRKTLMGRWKPKNLKDSSKLQEDSQTKSPDVAGASNNVVGPAESNVMDSSTIDGVAASVPHEDSEVREVKHAEDKDFESEKNSDQKSSVEAQIEPFNVPQIIDNNILTKQNFIINPFPESVLVKKSLSDGESERESGELIRVKNECGSPLKISTNSAVISIQADLPVVTDPSQHFIPGGSLDILSSSLEMDVSSKVHNQTTDETETSKTPEKIVGSETNDNLKCEIVSSDVNLTGRESQDTDSYKRECLDSEHIDNGNSTTMVDCVLSNMRVGQETADVSVDIPSTSSSVIGLDSVTGAEQAIKTPSVFDQDESSNLSELLSVKDCSQPDAREEVDEDEASMAINDSIEVIYMTDITEPHEIGLREFRRKALGKNKKRNPRDKSRGRKNFVLDEAEGHKDFLCRPRTYNEAVKKHGVILCDFPTDQFENIPEEARAWMRQSEKMRVVPIDMFPLVSINRVSWNPNCRSFLWLASGYHCGLVRVPCFRGMHQAAVEKYLQEAVPVRSNQPSTS</sequence>
<feature type="region of interest" description="Disordered" evidence="7">
    <location>
        <begin position="924"/>
        <end position="946"/>
    </location>
</feature>
<feature type="region of interest" description="Disordered" evidence="7">
    <location>
        <begin position="2743"/>
        <end position="2783"/>
    </location>
</feature>
<feature type="region of interest" description="Disordered" evidence="7">
    <location>
        <begin position="2611"/>
        <end position="2647"/>
    </location>
</feature>
<feature type="compositionally biased region" description="Low complexity" evidence="7">
    <location>
        <begin position="1790"/>
        <end position="1800"/>
    </location>
</feature>
<evidence type="ECO:0000256" key="1">
    <source>
        <dbReference type="ARBA" id="ARBA00004123"/>
    </source>
</evidence>
<feature type="compositionally biased region" description="Polar residues" evidence="7">
    <location>
        <begin position="2514"/>
        <end position="2526"/>
    </location>
</feature>
<dbReference type="SUPFAM" id="SSF50978">
    <property type="entry name" value="WD40 repeat-like"/>
    <property type="match status" value="1"/>
</dbReference>
<feature type="compositionally biased region" description="Basic and acidic residues" evidence="7">
    <location>
        <begin position="3877"/>
        <end position="3887"/>
    </location>
</feature>
<evidence type="ECO:0000256" key="5">
    <source>
        <dbReference type="ARBA" id="ARBA00023242"/>
    </source>
</evidence>
<feature type="region of interest" description="Disordered" evidence="7">
    <location>
        <begin position="2809"/>
        <end position="2829"/>
    </location>
</feature>
<evidence type="ECO:0000256" key="7">
    <source>
        <dbReference type="SAM" id="MobiDB-lite"/>
    </source>
</evidence>
<feature type="compositionally biased region" description="Basic residues" evidence="7">
    <location>
        <begin position="2528"/>
        <end position="2537"/>
    </location>
</feature>
<dbReference type="SMART" id="SM00355">
    <property type="entry name" value="ZnF_C2H2"/>
    <property type="match status" value="5"/>
</dbReference>
<dbReference type="GO" id="GO:0000127">
    <property type="term" value="C:transcription factor TFIIIC complex"/>
    <property type="evidence" value="ECO:0007669"/>
    <property type="project" value="TreeGrafter"/>
</dbReference>
<dbReference type="PROSITE" id="PS50082">
    <property type="entry name" value="WD_REPEATS_2"/>
    <property type="match status" value="1"/>
</dbReference>
<evidence type="ECO:0000259" key="8">
    <source>
        <dbReference type="PROSITE" id="PS00028"/>
    </source>
</evidence>
<feature type="compositionally biased region" description="Polar residues" evidence="7">
    <location>
        <begin position="1777"/>
        <end position="1786"/>
    </location>
</feature>
<feature type="domain" description="C2H2-type" evidence="8">
    <location>
        <begin position="748"/>
        <end position="769"/>
    </location>
</feature>
<dbReference type="SMART" id="SM00320">
    <property type="entry name" value="WD40"/>
    <property type="match status" value="3"/>
</dbReference>
<feature type="compositionally biased region" description="Polar residues" evidence="7">
    <location>
        <begin position="2490"/>
        <end position="2503"/>
    </location>
</feature>
<keyword evidence="4" id="KW-0804">Transcription</keyword>
<feature type="compositionally biased region" description="Basic residues" evidence="7">
    <location>
        <begin position="2874"/>
        <end position="2890"/>
    </location>
</feature>
<feature type="compositionally biased region" description="Basic and acidic residues" evidence="7">
    <location>
        <begin position="2407"/>
        <end position="2428"/>
    </location>
</feature>
<keyword evidence="2 6" id="KW-0853">WD repeat</keyword>
<reference evidence="9" key="1">
    <citation type="submission" date="2020-11" db="EMBL/GenBank/DDBJ databases">
        <authorList>
            <person name="Tran Van P."/>
        </authorList>
    </citation>
    <scope>NUCLEOTIDE SEQUENCE</scope>
</reference>
<evidence type="ECO:0000256" key="6">
    <source>
        <dbReference type="PROSITE-ProRule" id="PRU00221"/>
    </source>
</evidence>
<feature type="region of interest" description="Disordered" evidence="7">
    <location>
        <begin position="425"/>
        <end position="448"/>
    </location>
</feature>
<accession>A0A7R9E5U2</accession>
<dbReference type="GO" id="GO:0006383">
    <property type="term" value="P:transcription by RNA polymerase III"/>
    <property type="evidence" value="ECO:0007669"/>
    <property type="project" value="TreeGrafter"/>
</dbReference>
<dbReference type="Gene3D" id="2.130.10.10">
    <property type="entry name" value="YVTN repeat-like/Quinoprotein amine dehydrogenase"/>
    <property type="match status" value="1"/>
</dbReference>
<feature type="compositionally biased region" description="Basic residues" evidence="7">
    <location>
        <begin position="3888"/>
        <end position="3903"/>
    </location>
</feature>
<feature type="region of interest" description="Disordered" evidence="7">
    <location>
        <begin position="4101"/>
        <end position="4123"/>
    </location>
</feature>
<feature type="region of interest" description="Disordered" evidence="7">
    <location>
        <begin position="1"/>
        <end position="25"/>
    </location>
</feature>
<feature type="compositionally biased region" description="Basic and acidic residues" evidence="7">
    <location>
        <begin position="3919"/>
        <end position="3931"/>
    </location>
</feature>
<feature type="compositionally biased region" description="Polar residues" evidence="7">
    <location>
        <begin position="2624"/>
        <end position="2636"/>
    </location>
</feature>
<dbReference type="PROSITE" id="PS50294">
    <property type="entry name" value="WD_REPEATS_REGION"/>
    <property type="match status" value="1"/>
</dbReference>
<feature type="compositionally biased region" description="Acidic residues" evidence="7">
    <location>
        <begin position="2816"/>
        <end position="2829"/>
    </location>
</feature>
<name>A0A7R9E5U2_9NEOP</name>
<feature type="region of interest" description="Disordered" evidence="7">
    <location>
        <begin position="2404"/>
        <end position="2435"/>
    </location>
</feature>
<feature type="compositionally biased region" description="Basic and acidic residues" evidence="7">
    <location>
        <begin position="1689"/>
        <end position="1702"/>
    </location>
</feature>
<dbReference type="InterPro" id="IPR019775">
    <property type="entry name" value="WD40_repeat_CS"/>
</dbReference>
<dbReference type="PANTHER" id="PTHR15052:SF2">
    <property type="entry name" value="GENERAL TRANSCRIPTION FACTOR 3C POLYPEPTIDE 2"/>
    <property type="match status" value="1"/>
</dbReference>
<protein>
    <recommendedName>
        <fullName evidence="8">C2H2-type domain-containing protein</fullName>
    </recommendedName>
</protein>
<gene>
    <name evidence="9" type="ORF">TMSB3V08_LOCUS4535</name>
</gene>
<dbReference type="PROSITE" id="PS00028">
    <property type="entry name" value="ZINC_FINGER_C2H2_1"/>
    <property type="match status" value="2"/>
</dbReference>
<feature type="compositionally biased region" description="Basic residues" evidence="7">
    <location>
        <begin position="2557"/>
        <end position="2567"/>
    </location>
</feature>
<organism evidence="9">
    <name type="scientific">Timema monikensis</name>
    <dbReference type="NCBI Taxonomy" id="170555"/>
    <lineage>
        <taxon>Eukaryota</taxon>
        <taxon>Metazoa</taxon>
        <taxon>Ecdysozoa</taxon>
        <taxon>Arthropoda</taxon>
        <taxon>Hexapoda</taxon>
        <taxon>Insecta</taxon>
        <taxon>Pterygota</taxon>
        <taxon>Neoptera</taxon>
        <taxon>Polyneoptera</taxon>
        <taxon>Phasmatodea</taxon>
        <taxon>Timematodea</taxon>
        <taxon>Timematoidea</taxon>
        <taxon>Timematidae</taxon>
        <taxon>Timema</taxon>
    </lineage>
</organism>
<feature type="region of interest" description="Disordered" evidence="7">
    <location>
        <begin position="3297"/>
        <end position="3327"/>
    </location>
</feature>
<dbReference type="PANTHER" id="PTHR15052">
    <property type="entry name" value="RNA POLYMERASE III TRANSCRIPTION INITIATION FACTOR COMPLEX SUBUNIT"/>
    <property type="match status" value="1"/>
</dbReference>
<feature type="compositionally biased region" description="Basic and acidic residues" evidence="7">
    <location>
        <begin position="3966"/>
        <end position="3990"/>
    </location>
</feature>
<dbReference type="InterPro" id="IPR013087">
    <property type="entry name" value="Znf_C2H2_type"/>
</dbReference>
<dbReference type="InterPro" id="IPR015943">
    <property type="entry name" value="WD40/YVTN_repeat-like_dom_sf"/>
</dbReference>
<comment type="subcellular location">
    <subcellularLocation>
        <location evidence="1">Nucleus</location>
    </subcellularLocation>
</comment>
<feature type="region of interest" description="Disordered" evidence="7">
    <location>
        <begin position="2854"/>
        <end position="2902"/>
    </location>
</feature>
<evidence type="ECO:0000256" key="2">
    <source>
        <dbReference type="ARBA" id="ARBA00022574"/>
    </source>
</evidence>
<feature type="domain" description="C2H2-type" evidence="8">
    <location>
        <begin position="589"/>
        <end position="610"/>
    </location>
</feature>
<feature type="compositionally biased region" description="Polar residues" evidence="7">
    <location>
        <begin position="1736"/>
        <end position="1747"/>
    </location>
</feature>
<feature type="region of interest" description="Disordered" evidence="7">
    <location>
        <begin position="1688"/>
        <end position="1801"/>
    </location>
</feature>
<feature type="region of interest" description="Disordered" evidence="7">
    <location>
        <begin position="632"/>
        <end position="667"/>
    </location>
</feature>
<evidence type="ECO:0000313" key="9">
    <source>
        <dbReference type="EMBL" id="CAD7427703.1"/>
    </source>
</evidence>
<keyword evidence="5" id="KW-0539">Nucleus</keyword>
<feature type="repeat" description="WD" evidence="6">
    <location>
        <begin position="3682"/>
        <end position="3718"/>
    </location>
</feature>
<feature type="compositionally biased region" description="Basic and acidic residues" evidence="7">
    <location>
        <begin position="2611"/>
        <end position="2623"/>
    </location>
</feature>
<evidence type="ECO:0000256" key="4">
    <source>
        <dbReference type="ARBA" id="ARBA00023163"/>
    </source>
</evidence>
<dbReference type="InterPro" id="IPR036322">
    <property type="entry name" value="WD40_repeat_dom_sf"/>
</dbReference>
<feature type="region of interest" description="Disordered" evidence="7">
    <location>
        <begin position="3856"/>
        <end position="3995"/>
    </location>
</feature>
<proteinExistence type="predicted"/>
<dbReference type="GO" id="GO:0005634">
    <property type="term" value="C:nucleus"/>
    <property type="evidence" value="ECO:0007669"/>
    <property type="project" value="UniProtKB-SubCell"/>
</dbReference>
<dbReference type="EMBL" id="OB793526">
    <property type="protein sequence ID" value="CAD7427703.1"/>
    <property type="molecule type" value="Genomic_DNA"/>
</dbReference>